<keyword evidence="4" id="KW-1185">Reference proteome</keyword>
<evidence type="ECO:0000313" key="4">
    <source>
        <dbReference type="Proteomes" id="UP000266841"/>
    </source>
</evidence>
<dbReference type="Proteomes" id="UP000266841">
    <property type="component" value="Unassembled WGS sequence"/>
</dbReference>
<evidence type="ECO:0000256" key="1">
    <source>
        <dbReference type="SAM" id="MobiDB-lite"/>
    </source>
</evidence>
<accession>K0S3K2</accession>
<proteinExistence type="predicted"/>
<keyword evidence="2" id="KW-1133">Transmembrane helix</keyword>
<keyword evidence="2" id="KW-0472">Membrane</keyword>
<feature type="region of interest" description="Disordered" evidence="1">
    <location>
        <begin position="75"/>
        <end position="147"/>
    </location>
</feature>
<feature type="compositionally biased region" description="Polar residues" evidence="1">
    <location>
        <begin position="117"/>
        <end position="135"/>
    </location>
</feature>
<dbReference type="AlphaFoldDB" id="K0S3K2"/>
<protein>
    <submittedName>
        <fullName evidence="3">Uncharacterized protein</fullName>
    </submittedName>
</protein>
<keyword evidence="2" id="KW-0812">Transmembrane</keyword>
<name>K0S3K2_THAOC</name>
<evidence type="ECO:0000313" key="3">
    <source>
        <dbReference type="EMBL" id="EJK53477.1"/>
    </source>
</evidence>
<feature type="transmembrane region" description="Helical" evidence="2">
    <location>
        <begin position="159"/>
        <end position="182"/>
    </location>
</feature>
<evidence type="ECO:0000256" key="2">
    <source>
        <dbReference type="SAM" id="Phobius"/>
    </source>
</evidence>
<sequence>MLSARGSNINPKVLHVHIDLSLSHSSPDETPITRVFCRVFLSQKSQTYLCKPRATSIGSSGSRCGVGHTQLDEAGPADAMASEISSRKRTPTVGLAGNKASATDPTCANGRRRMASTDATNKSESAWIGQRSSSVRRLESSGRDSGGTIGPLRGVLNDLVGGIVLGSAIMCLLFLMDFCNIINLSSARAIRKASTDAFNAPEIIRSLNEDGSGNGRRYLSSHDWYAIQKELRDSKYIIGEEQKVLEAREAKARNIKSEISRFKPTYDRLLVDAGLDVFCPTCEWGMGMNCQARVNYLLEKYSDSAKTIEVINKLVEEGKLKNGRCLKS</sequence>
<gene>
    <name evidence="3" type="ORF">THAOC_27091</name>
</gene>
<organism evidence="3 4">
    <name type="scientific">Thalassiosira oceanica</name>
    <name type="common">Marine diatom</name>
    <dbReference type="NCBI Taxonomy" id="159749"/>
    <lineage>
        <taxon>Eukaryota</taxon>
        <taxon>Sar</taxon>
        <taxon>Stramenopiles</taxon>
        <taxon>Ochrophyta</taxon>
        <taxon>Bacillariophyta</taxon>
        <taxon>Coscinodiscophyceae</taxon>
        <taxon>Thalassiosirophycidae</taxon>
        <taxon>Thalassiosirales</taxon>
        <taxon>Thalassiosiraceae</taxon>
        <taxon>Thalassiosira</taxon>
    </lineage>
</organism>
<comment type="caution">
    <text evidence="3">The sequence shown here is derived from an EMBL/GenBank/DDBJ whole genome shotgun (WGS) entry which is preliminary data.</text>
</comment>
<reference evidence="3 4" key="1">
    <citation type="journal article" date="2012" name="Genome Biol.">
        <title>Genome and low-iron response of an oceanic diatom adapted to chronic iron limitation.</title>
        <authorList>
            <person name="Lommer M."/>
            <person name="Specht M."/>
            <person name="Roy A.S."/>
            <person name="Kraemer L."/>
            <person name="Andreson R."/>
            <person name="Gutowska M.A."/>
            <person name="Wolf J."/>
            <person name="Bergner S.V."/>
            <person name="Schilhabel M.B."/>
            <person name="Klostermeier U.C."/>
            <person name="Beiko R.G."/>
            <person name="Rosenstiel P."/>
            <person name="Hippler M."/>
            <person name="Laroche J."/>
        </authorList>
    </citation>
    <scope>NUCLEOTIDE SEQUENCE [LARGE SCALE GENOMIC DNA]</scope>
    <source>
        <strain evidence="3 4">CCMP1005</strain>
    </source>
</reference>
<dbReference type="EMBL" id="AGNL01037714">
    <property type="protein sequence ID" value="EJK53477.1"/>
    <property type="molecule type" value="Genomic_DNA"/>
</dbReference>